<feature type="signal peptide" evidence="1">
    <location>
        <begin position="1"/>
        <end position="22"/>
    </location>
</feature>
<comment type="caution">
    <text evidence="2">The sequence shown here is derived from an EMBL/GenBank/DDBJ whole genome shotgun (WGS) entry which is preliminary data.</text>
</comment>
<organism evidence="2 3">
    <name type="scientific">Pelagicoccus mobilis</name>
    <dbReference type="NCBI Taxonomy" id="415221"/>
    <lineage>
        <taxon>Bacteria</taxon>
        <taxon>Pseudomonadati</taxon>
        <taxon>Verrucomicrobiota</taxon>
        <taxon>Opitutia</taxon>
        <taxon>Puniceicoccales</taxon>
        <taxon>Pelagicoccaceae</taxon>
        <taxon>Pelagicoccus</taxon>
    </lineage>
</organism>
<keyword evidence="3" id="KW-1185">Reference proteome</keyword>
<dbReference type="RefSeq" id="WP_200359946.1">
    <property type="nucleotide sequence ID" value="NZ_JAENIL010000123.1"/>
</dbReference>
<proteinExistence type="predicted"/>
<keyword evidence="1" id="KW-0732">Signal</keyword>
<sequence length="149" mass="16959">MKKPITVLLIILLTSTLNQLVADEKYPNEIVSVSFAQAFFDGGSISVVFTDESGKEWKLFYDRRLNAKKKDYDSISLGPVSDDETSLSPIVRQGKKKEEQLLEMIERYFKNLKPSETDEYIFLKQLLEKKNIIPNQAAHTTSASARRVA</sequence>
<dbReference type="EMBL" id="JAENIL010000123">
    <property type="protein sequence ID" value="MBK1880704.1"/>
    <property type="molecule type" value="Genomic_DNA"/>
</dbReference>
<reference evidence="2" key="1">
    <citation type="submission" date="2021-01" db="EMBL/GenBank/DDBJ databases">
        <title>Modified the classification status of verrucomicrobia.</title>
        <authorList>
            <person name="Feng X."/>
        </authorList>
    </citation>
    <scope>NUCLEOTIDE SEQUENCE</scope>
    <source>
        <strain evidence="2">KCTC 13126</strain>
    </source>
</reference>
<evidence type="ECO:0000313" key="3">
    <source>
        <dbReference type="Proteomes" id="UP000617628"/>
    </source>
</evidence>
<name>A0A934S7C9_9BACT</name>
<gene>
    <name evidence="2" type="ORF">JIN87_27730</name>
</gene>
<feature type="chain" id="PRO_5037143799" evidence="1">
    <location>
        <begin position="23"/>
        <end position="149"/>
    </location>
</feature>
<dbReference type="Proteomes" id="UP000617628">
    <property type="component" value="Unassembled WGS sequence"/>
</dbReference>
<evidence type="ECO:0000313" key="2">
    <source>
        <dbReference type="EMBL" id="MBK1880704.1"/>
    </source>
</evidence>
<evidence type="ECO:0000256" key="1">
    <source>
        <dbReference type="SAM" id="SignalP"/>
    </source>
</evidence>
<protein>
    <submittedName>
        <fullName evidence="2">Uncharacterized protein</fullName>
    </submittedName>
</protein>
<accession>A0A934S7C9</accession>
<dbReference type="AlphaFoldDB" id="A0A934S7C9"/>